<dbReference type="EMBL" id="PKPP01000023">
    <property type="protein sequence ID" value="PWA99368.1"/>
    <property type="molecule type" value="Genomic_DNA"/>
</dbReference>
<reference evidence="5 6" key="1">
    <citation type="journal article" date="2018" name="Mol. Plant">
        <title>The genome of Artemisia annua provides insight into the evolution of Asteraceae family and artemisinin biosynthesis.</title>
        <authorList>
            <person name="Shen Q."/>
            <person name="Zhang L."/>
            <person name="Liao Z."/>
            <person name="Wang S."/>
            <person name="Yan T."/>
            <person name="Shi P."/>
            <person name="Liu M."/>
            <person name="Fu X."/>
            <person name="Pan Q."/>
            <person name="Wang Y."/>
            <person name="Lv Z."/>
            <person name="Lu X."/>
            <person name="Zhang F."/>
            <person name="Jiang W."/>
            <person name="Ma Y."/>
            <person name="Chen M."/>
            <person name="Hao X."/>
            <person name="Li L."/>
            <person name="Tang Y."/>
            <person name="Lv G."/>
            <person name="Zhou Y."/>
            <person name="Sun X."/>
            <person name="Brodelius P.E."/>
            <person name="Rose J.K.C."/>
            <person name="Tang K."/>
        </authorList>
    </citation>
    <scope>NUCLEOTIDE SEQUENCE [LARGE SCALE GENOMIC DNA]</scope>
    <source>
        <strain evidence="6">cv. Huhao1</strain>
        <tissue evidence="5">Leaf</tissue>
    </source>
</reference>
<keyword evidence="1" id="KW-0808">Transferase</keyword>
<evidence type="ECO:0000256" key="4">
    <source>
        <dbReference type="SAM" id="MobiDB-lite"/>
    </source>
</evidence>
<protein>
    <submittedName>
        <fullName evidence="5">Chrysanthemyl diphosphate synthase</fullName>
    </submittedName>
</protein>
<gene>
    <name evidence="5" type="ORF">CTI12_AA001220</name>
</gene>
<dbReference type="InterPro" id="IPR008949">
    <property type="entry name" value="Isoprenoid_synthase_dom_sf"/>
</dbReference>
<dbReference type="GO" id="GO:0004161">
    <property type="term" value="F:dimethylallyltranstransferase activity"/>
    <property type="evidence" value="ECO:0007669"/>
    <property type="project" value="TreeGrafter"/>
</dbReference>
<dbReference type="Proteomes" id="UP000245207">
    <property type="component" value="Unassembled WGS sequence"/>
</dbReference>
<organism evidence="5 6">
    <name type="scientific">Artemisia annua</name>
    <name type="common">Sweet wormwood</name>
    <dbReference type="NCBI Taxonomy" id="35608"/>
    <lineage>
        <taxon>Eukaryota</taxon>
        <taxon>Viridiplantae</taxon>
        <taxon>Streptophyta</taxon>
        <taxon>Embryophyta</taxon>
        <taxon>Tracheophyta</taxon>
        <taxon>Spermatophyta</taxon>
        <taxon>Magnoliopsida</taxon>
        <taxon>eudicotyledons</taxon>
        <taxon>Gunneridae</taxon>
        <taxon>Pentapetalae</taxon>
        <taxon>asterids</taxon>
        <taxon>campanulids</taxon>
        <taxon>Asterales</taxon>
        <taxon>Asteraceae</taxon>
        <taxon>Asteroideae</taxon>
        <taxon>Anthemideae</taxon>
        <taxon>Artemisiinae</taxon>
        <taxon>Artemisia</taxon>
    </lineage>
</organism>
<dbReference type="InterPro" id="IPR039702">
    <property type="entry name" value="FPS1-like"/>
</dbReference>
<evidence type="ECO:0000256" key="2">
    <source>
        <dbReference type="ARBA" id="ARBA00022723"/>
    </source>
</evidence>
<accession>A0A2U1QN02</accession>
<feature type="region of interest" description="Disordered" evidence="4">
    <location>
        <begin position="1"/>
        <end position="24"/>
    </location>
</feature>
<dbReference type="SUPFAM" id="SSF48576">
    <property type="entry name" value="Terpenoid synthases"/>
    <property type="match status" value="1"/>
</dbReference>
<evidence type="ECO:0000313" key="6">
    <source>
        <dbReference type="Proteomes" id="UP000245207"/>
    </source>
</evidence>
<dbReference type="PANTHER" id="PTHR11525">
    <property type="entry name" value="FARNESYL-PYROPHOSPHATE SYNTHETASE"/>
    <property type="match status" value="1"/>
</dbReference>
<dbReference type="OrthoDB" id="10257492at2759"/>
<keyword evidence="2" id="KW-0479">Metal-binding</keyword>
<dbReference type="PANTHER" id="PTHR11525:SF0">
    <property type="entry name" value="FARNESYL PYROPHOSPHATE SYNTHASE"/>
    <property type="match status" value="1"/>
</dbReference>
<evidence type="ECO:0000313" key="5">
    <source>
        <dbReference type="EMBL" id="PWA99368.1"/>
    </source>
</evidence>
<name>A0A2U1QN02_ARTAN</name>
<feature type="compositionally biased region" description="Low complexity" evidence="4">
    <location>
        <begin position="1"/>
        <end position="18"/>
    </location>
</feature>
<dbReference type="AlphaFoldDB" id="A0A2U1QN02"/>
<dbReference type="GO" id="GO:0046872">
    <property type="term" value="F:metal ion binding"/>
    <property type="evidence" value="ECO:0007669"/>
    <property type="project" value="UniProtKB-KW"/>
</dbReference>
<sequence length="117" mass="13406">MACSSSLSSKWSSWNASSFPHPSVQPFVTRKNVVRYHKPTSESTITTILSSNLNSQFMQVYETLKSELIHDPSFEFDDDSRQWVERMIDYTVPGGKMVRGYCVVDSYQLLKGQELTE</sequence>
<proteinExistence type="predicted"/>
<keyword evidence="3" id="KW-0460">Magnesium</keyword>
<comment type="caution">
    <text evidence="5">The sequence shown here is derived from an EMBL/GenBank/DDBJ whole genome shotgun (WGS) entry which is preliminary data.</text>
</comment>
<evidence type="ECO:0000256" key="1">
    <source>
        <dbReference type="ARBA" id="ARBA00022679"/>
    </source>
</evidence>
<dbReference type="Gene3D" id="1.10.600.10">
    <property type="entry name" value="Farnesyl Diphosphate Synthase"/>
    <property type="match status" value="1"/>
</dbReference>
<dbReference type="GO" id="GO:0004337">
    <property type="term" value="F:(2E,6E)-farnesyl diphosphate synthase activity"/>
    <property type="evidence" value="ECO:0007669"/>
    <property type="project" value="TreeGrafter"/>
</dbReference>
<dbReference type="GO" id="GO:0005737">
    <property type="term" value="C:cytoplasm"/>
    <property type="evidence" value="ECO:0007669"/>
    <property type="project" value="TreeGrafter"/>
</dbReference>
<evidence type="ECO:0000256" key="3">
    <source>
        <dbReference type="ARBA" id="ARBA00022842"/>
    </source>
</evidence>
<dbReference type="GO" id="GO:0045337">
    <property type="term" value="P:farnesyl diphosphate biosynthetic process"/>
    <property type="evidence" value="ECO:0007669"/>
    <property type="project" value="TreeGrafter"/>
</dbReference>
<dbReference type="STRING" id="35608.A0A2U1QN02"/>
<keyword evidence="6" id="KW-1185">Reference proteome</keyword>